<evidence type="ECO:0000313" key="1">
    <source>
        <dbReference type="EMBL" id="MBC9813611.1"/>
    </source>
</evidence>
<dbReference type="PROSITE" id="PS51257">
    <property type="entry name" value="PROKAR_LIPOPROTEIN"/>
    <property type="match status" value="1"/>
</dbReference>
<evidence type="ECO:0008006" key="3">
    <source>
        <dbReference type="Google" id="ProtNLM"/>
    </source>
</evidence>
<comment type="caution">
    <text evidence="1">The sequence shown here is derived from an EMBL/GenBank/DDBJ whole genome shotgun (WGS) entry which is preliminary data.</text>
</comment>
<keyword evidence="2" id="KW-1185">Reference proteome</keyword>
<reference evidence="1" key="1">
    <citation type="submission" date="2020-09" db="EMBL/GenBank/DDBJ databases">
        <title>Taishania pollutisoli gen. nov., sp. nov., Isolated from Tetrabromobisphenol A-Contaminated Soil.</title>
        <authorList>
            <person name="Chen Q."/>
        </authorList>
    </citation>
    <scope>NUCLEOTIDE SEQUENCE</scope>
    <source>
        <strain evidence="1">CZZ-1</strain>
    </source>
</reference>
<proteinExistence type="predicted"/>
<accession>A0A8J6PKM7</accession>
<dbReference type="AlphaFoldDB" id="A0A8J6PKM7"/>
<dbReference type="EMBL" id="JACVEL010000012">
    <property type="protein sequence ID" value="MBC9813611.1"/>
    <property type="molecule type" value="Genomic_DNA"/>
</dbReference>
<organism evidence="1 2">
    <name type="scientific">Taishania pollutisoli</name>
    <dbReference type="NCBI Taxonomy" id="2766479"/>
    <lineage>
        <taxon>Bacteria</taxon>
        <taxon>Pseudomonadati</taxon>
        <taxon>Bacteroidota</taxon>
        <taxon>Flavobacteriia</taxon>
        <taxon>Flavobacteriales</taxon>
        <taxon>Crocinitomicaceae</taxon>
        <taxon>Taishania</taxon>
    </lineage>
</organism>
<dbReference type="Proteomes" id="UP000652681">
    <property type="component" value="Unassembled WGS sequence"/>
</dbReference>
<gene>
    <name evidence="1" type="ORF">H9Y05_14135</name>
</gene>
<protein>
    <recommendedName>
        <fullName evidence="3">Lipoprotein</fullName>
    </recommendedName>
</protein>
<sequence>MKHVNITYLLGTALLSATLMVTSCGKTTKGKIDNEWKVTNYEETTVWIDKTMTQTEVIKLDQSDVAITYIQSASGQPTITSTNQGKVLQHAFTIRKDGTWSLIREYYTEHTSQDTLRRFTRYYSASGSWNFLEKGKEDGYGKRERILFQTLQEKTSNVLTFMMEGQPDIVPTSDVTNKTYEPGDFSTIYVVENSSKKNLSLTSESIVKTDNSFSGASAIEKSVKLNLE</sequence>
<evidence type="ECO:0000313" key="2">
    <source>
        <dbReference type="Proteomes" id="UP000652681"/>
    </source>
</evidence>
<dbReference type="RefSeq" id="WP_163491018.1">
    <property type="nucleotide sequence ID" value="NZ_JACVEL010000012.1"/>
</dbReference>
<name>A0A8J6PKM7_9FLAO</name>